<proteinExistence type="predicted"/>
<reference evidence="2" key="1">
    <citation type="journal article" date="2015" name="Nature">
        <title>Complex archaea that bridge the gap between prokaryotes and eukaryotes.</title>
        <authorList>
            <person name="Spang A."/>
            <person name="Saw J.H."/>
            <person name="Jorgensen S.L."/>
            <person name="Zaremba-Niedzwiedzka K."/>
            <person name="Martijn J."/>
            <person name="Lind A.E."/>
            <person name="van Eijk R."/>
            <person name="Schleper C."/>
            <person name="Guy L."/>
            <person name="Ettema T.J."/>
        </authorList>
    </citation>
    <scope>NUCLEOTIDE SEQUENCE</scope>
</reference>
<gene>
    <name evidence="2" type="ORF">LCGC14_1065120</name>
</gene>
<feature type="transmembrane region" description="Helical" evidence="1">
    <location>
        <begin position="42"/>
        <end position="61"/>
    </location>
</feature>
<keyword evidence="1" id="KW-1133">Transmembrane helix</keyword>
<protein>
    <submittedName>
        <fullName evidence="2">Uncharacterized protein</fullName>
    </submittedName>
</protein>
<organism evidence="2">
    <name type="scientific">marine sediment metagenome</name>
    <dbReference type="NCBI Taxonomy" id="412755"/>
    <lineage>
        <taxon>unclassified sequences</taxon>
        <taxon>metagenomes</taxon>
        <taxon>ecological metagenomes</taxon>
    </lineage>
</organism>
<dbReference type="AlphaFoldDB" id="A0A0F9N6W6"/>
<keyword evidence="1" id="KW-0472">Membrane</keyword>
<evidence type="ECO:0000313" key="2">
    <source>
        <dbReference type="EMBL" id="KKN07627.1"/>
    </source>
</evidence>
<name>A0A0F9N6W6_9ZZZZ</name>
<dbReference type="EMBL" id="LAZR01004548">
    <property type="protein sequence ID" value="KKN07627.1"/>
    <property type="molecule type" value="Genomic_DNA"/>
</dbReference>
<keyword evidence="1" id="KW-0812">Transmembrane</keyword>
<comment type="caution">
    <text evidence="2">The sequence shown here is derived from an EMBL/GenBank/DDBJ whole genome shotgun (WGS) entry which is preliminary data.</text>
</comment>
<evidence type="ECO:0000256" key="1">
    <source>
        <dbReference type="SAM" id="Phobius"/>
    </source>
</evidence>
<feature type="non-terminal residue" evidence="2">
    <location>
        <position position="78"/>
    </location>
</feature>
<accession>A0A0F9N6W6</accession>
<sequence length="78" mass="8301">MAIDDASKRASVLHAGSFFPGRVPQSKDRDAGDLDDANQRGFVLWHYAGISAGAVVAAVSVRMRIGAHRILGGRGKIR</sequence>